<accession>A0A1H7UY25</accession>
<evidence type="ECO:0000313" key="2">
    <source>
        <dbReference type="EMBL" id="SEM01417.1"/>
    </source>
</evidence>
<dbReference type="InterPro" id="IPR036105">
    <property type="entry name" value="DiNase_FeMo-co_biosyn_sf"/>
</dbReference>
<dbReference type="Proteomes" id="UP000198744">
    <property type="component" value="Unassembled WGS sequence"/>
</dbReference>
<organism evidence="2 3">
    <name type="scientific">Syntrophus gentianae</name>
    <dbReference type="NCBI Taxonomy" id="43775"/>
    <lineage>
        <taxon>Bacteria</taxon>
        <taxon>Pseudomonadati</taxon>
        <taxon>Thermodesulfobacteriota</taxon>
        <taxon>Syntrophia</taxon>
        <taxon>Syntrophales</taxon>
        <taxon>Syntrophaceae</taxon>
        <taxon>Syntrophus</taxon>
    </lineage>
</organism>
<name>A0A1H7UY25_9BACT</name>
<gene>
    <name evidence="2" type="ORF">SAMN04489760_102161</name>
</gene>
<proteinExistence type="predicted"/>
<keyword evidence="3" id="KW-1185">Reference proteome</keyword>
<evidence type="ECO:0000259" key="1">
    <source>
        <dbReference type="Pfam" id="PF02579"/>
    </source>
</evidence>
<dbReference type="SUPFAM" id="SSF53146">
    <property type="entry name" value="Nitrogenase accessory factor-like"/>
    <property type="match status" value="1"/>
</dbReference>
<dbReference type="PANTHER" id="PTHR33937">
    <property type="entry name" value="IRON-MOLYBDENUM PROTEIN-RELATED-RELATED"/>
    <property type="match status" value="1"/>
</dbReference>
<dbReference type="AlphaFoldDB" id="A0A1H7UY25"/>
<dbReference type="PANTHER" id="PTHR33937:SF2">
    <property type="entry name" value="DINITROGENASE IRON-MOLYBDENUM COFACTOR BIOSYNTHESIS DOMAIN-CONTAINING PROTEIN"/>
    <property type="match status" value="1"/>
</dbReference>
<dbReference type="Pfam" id="PF02579">
    <property type="entry name" value="Nitro_FeMo-Co"/>
    <property type="match status" value="1"/>
</dbReference>
<dbReference type="OrthoDB" id="9807451at2"/>
<dbReference type="InterPro" id="IPR003731">
    <property type="entry name" value="Di-Nase_FeMo-co_biosynth"/>
</dbReference>
<dbReference type="RefSeq" id="WP_093882083.1">
    <property type="nucleotide sequence ID" value="NZ_FOBS01000002.1"/>
</dbReference>
<dbReference type="InterPro" id="IPR051840">
    <property type="entry name" value="NifX/NifY_domain"/>
</dbReference>
<feature type="domain" description="Dinitrogenase iron-molybdenum cofactor biosynthesis" evidence="1">
    <location>
        <begin position="14"/>
        <end position="101"/>
    </location>
</feature>
<dbReference type="Gene3D" id="3.30.420.130">
    <property type="entry name" value="Dinitrogenase iron-molybdenum cofactor biosynthesis domain"/>
    <property type="match status" value="1"/>
</dbReference>
<reference evidence="2 3" key="1">
    <citation type="submission" date="2016-10" db="EMBL/GenBank/DDBJ databases">
        <authorList>
            <person name="de Groot N.N."/>
        </authorList>
    </citation>
    <scope>NUCLEOTIDE SEQUENCE [LARGE SCALE GENOMIC DNA]</scope>
    <source>
        <strain evidence="2 3">DSM 8423</strain>
    </source>
</reference>
<evidence type="ECO:0000313" key="3">
    <source>
        <dbReference type="Proteomes" id="UP000198744"/>
    </source>
</evidence>
<dbReference type="EMBL" id="FOBS01000002">
    <property type="protein sequence ID" value="SEM01417.1"/>
    <property type="molecule type" value="Genomic_DNA"/>
</dbReference>
<protein>
    <submittedName>
        <fullName evidence="2">Predicted Fe-Mo cluster-binding protein, NifX family</fullName>
    </submittedName>
</protein>
<dbReference type="STRING" id="43775.SAMN04489760_102161"/>
<sequence length="125" mass="13005">MKVCFAVLKDEGVESAVYNHFGSAPAFVMVDTETSGAETIQNQDKNHIHGACNPVMALGGRNVDAVVVGGIGAGALRKLNAEGIVVYGSLARTVKENLELLSEGRLPQLSVQHACQGHAGGCGHH</sequence>